<gene>
    <name evidence="1" type="ORF">SCF082_LOCUS6357</name>
</gene>
<accession>A0ABP0IC29</accession>
<dbReference type="EMBL" id="CAXAMM010003492">
    <property type="protein sequence ID" value="CAK9000121.1"/>
    <property type="molecule type" value="Genomic_DNA"/>
</dbReference>
<keyword evidence="2" id="KW-1185">Reference proteome</keyword>
<reference evidence="1 2" key="1">
    <citation type="submission" date="2024-02" db="EMBL/GenBank/DDBJ databases">
        <authorList>
            <person name="Chen Y."/>
            <person name="Shah S."/>
            <person name="Dougan E. K."/>
            <person name="Thang M."/>
            <person name="Chan C."/>
        </authorList>
    </citation>
    <scope>NUCLEOTIDE SEQUENCE [LARGE SCALE GENOMIC DNA]</scope>
</reference>
<sequence length="575" mass="63240">MRPWALVLLLGCLSSIKGHRQTESMLALTEDSPERFDRGEKEEEVKSKISNFFESVSAAEPMGADQEGVKSTTQAGRTQDRTRDLWLTSERVIHMQPGQIGLWLDLSTGMIQKVYEGTQAERLGFQVGDYITKVGTAGFNLAAYQKATKQQSGGYDITIESPSQVARAAQYTLLFLLMPAGMAGCLLMLFLPYIISQGLFGPDVDSKTLTQPAAILLFGTSVAYALGIFGGLFLNWRYSGLGYKMKIVGETIGFSGLVMGLCFNRCNALLKVRLRRDTASELRSAYSAALVLPCGVALFRFVGQLWRVWPEAKSLRSTALLHVFYGVSDVPNAFLVLLFTSLTSGICTTARQRMLEVSEGLPCEATQFAECVHKPCAELLLDIPANLAPCGLPILLLIVGIVPAFFRFYETAMNLVVLSKLGRGLPQDWCDLGYHAFMLAGFTLAAAIGPLQLSWALRDFQRRLADARRLDSNMHVQVQAVEAMLAQVNDGKGWGIPVFEGFVLTKSVMQTLCLRLLLAGTVIKAFLDTELGFHQEEKERSRTQLATIVDGLHNMTGLLKNQSINLAKILDNHTL</sequence>
<comment type="caution">
    <text evidence="1">The sequence shown here is derived from an EMBL/GenBank/DDBJ whole genome shotgun (WGS) entry which is preliminary data.</text>
</comment>
<organism evidence="1 2">
    <name type="scientific">Durusdinium trenchii</name>
    <dbReference type="NCBI Taxonomy" id="1381693"/>
    <lineage>
        <taxon>Eukaryota</taxon>
        <taxon>Sar</taxon>
        <taxon>Alveolata</taxon>
        <taxon>Dinophyceae</taxon>
        <taxon>Suessiales</taxon>
        <taxon>Symbiodiniaceae</taxon>
        <taxon>Durusdinium</taxon>
    </lineage>
</organism>
<evidence type="ECO:0000313" key="1">
    <source>
        <dbReference type="EMBL" id="CAK9000121.1"/>
    </source>
</evidence>
<name>A0ABP0IC29_9DINO</name>
<proteinExistence type="predicted"/>
<evidence type="ECO:0000313" key="2">
    <source>
        <dbReference type="Proteomes" id="UP001642464"/>
    </source>
</evidence>
<protein>
    <submittedName>
        <fullName evidence="1">Uncharacterized protein</fullName>
    </submittedName>
</protein>
<dbReference type="Proteomes" id="UP001642464">
    <property type="component" value="Unassembled WGS sequence"/>
</dbReference>